<dbReference type="SUPFAM" id="SSF48239">
    <property type="entry name" value="Terpenoid cyclases/Protein prenyltransferases"/>
    <property type="match status" value="1"/>
</dbReference>
<protein>
    <recommendedName>
        <fullName evidence="5">Alpha-macroglobulin receptor-binding domain-containing protein</fullName>
    </recommendedName>
</protein>
<dbReference type="SUPFAM" id="SSF49410">
    <property type="entry name" value="Alpha-macroglobulin receptor domain"/>
    <property type="match status" value="1"/>
</dbReference>
<dbReference type="InterPro" id="IPR036595">
    <property type="entry name" value="A-macroglobulin_rcpt-bd_sf"/>
</dbReference>
<gene>
    <name evidence="3" type="ORF">L345_17455</name>
</gene>
<reference evidence="3 4" key="1">
    <citation type="journal article" date="2013" name="Proc. Natl. Acad. Sci. U.S.A.">
        <title>The king cobra genome reveals dynamic gene evolution and adaptation in the snake venom system.</title>
        <authorList>
            <person name="Vonk F.J."/>
            <person name="Casewell N.R."/>
            <person name="Henkel C.V."/>
            <person name="Heimberg A.M."/>
            <person name="Jansen H.J."/>
            <person name="McCleary R.J."/>
            <person name="Kerkkamp H.M."/>
            <person name="Vos R.A."/>
            <person name="Guerreiro I."/>
            <person name="Calvete J.J."/>
            <person name="Wuster W."/>
            <person name="Woods A.E."/>
            <person name="Logan J.M."/>
            <person name="Harrison R.A."/>
            <person name="Castoe T.A."/>
            <person name="de Koning A.P."/>
            <person name="Pollock D.D."/>
            <person name="Yandell M."/>
            <person name="Calderon D."/>
            <person name="Renjifo C."/>
            <person name="Currier R.B."/>
            <person name="Salgado D."/>
            <person name="Pla D."/>
            <person name="Sanz L."/>
            <person name="Hyder A.S."/>
            <person name="Ribeiro J.M."/>
            <person name="Arntzen J.W."/>
            <person name="van den Thillart G.E."/>
            <person name="Boetzer M."/>
            <person name="Pirovano W."/>
            <person name="Dirks R.P."/>
            <person name="Spaink H.P."/>
            <person name="Duboule D."/>
            <person name="McGlinn E."/>
            <person name="Kini R.M."/>
            <person name="Richardson M.K."/>
        </authorList>
    </citation>
    <scope>NUCLEOTIDE SEQUENCE</scope>
    <source>
        <tissue evidence="3">Blood</tissue>
    </source>
</reference>
<dbReference type="Pfam" id="PF07678">
    <property type="entry name" value="TED_complement"/>
    <property type="match status" value="1"/>
</dbReference>
<dbReference type="InterPro" id="IPR011626">
    <property type="entry name" value="Alpha-macroglobulin_TED"/>
</dbReference>
<dbReference type="Proteomes" id="UP000018936">
    <property type="component" value="Unassembled WGS sequence"/>
</dbReference>
<dbReference type="Gene3D" id="2.60.40.690">
    <property type="entry name" value="Alpha-macroglobulin, receptor-binding domain"/>
    <property type="match status" value="1"/>
</dbReference>
<dbReference type="PANTHER" id="PTHR11412">
    <property type="entry name" value="MACROGLOBULIN / COMPLEMENT"/>
    <property type="match status" value="1"/>
</dbReference>
<keyword evidence="4" id="KW-1185">Reference proteome</keyword>
<evidence type="ECO:0000313" key="3">
    <source>
        <dbReference type="EMBL" id="ETE56833.1"/>
    </source>
</evidence>
<dbReference type="PANTHER" id="PTHR11412:SF165">
    <property type="entry name" value="ALPHA-2-MACROGLOBULIN"/>
    <property type="match status" value="1"/>
</dbReference>
<proteinExistence type="predicted"/>
<sequence length="190" mass="21190">PEASQPFYYEPRAPPAEVETSSYVLLTYLTRRPALPDTASADRAPTPSQDDLAVATKIVSWLIKQQNPFGGFSSTQVGASHPCVRYVGSWERFGLGEERLSVREVQRAPTPGGCSIRTDCQHNSQHMCWDQGPQGIRHCSKRQLTNATLHFSFTVERSIEIQNQRPAFAKVYDYYDDESAVVAYSAPCST</sequence>
<accession>V8N589</accession>
<name>V8N589_OPHHA</name>
<dbReference type="OrthoDB" id="9998011at2759"/>
<comment type="caution">
    <text evidence="3">The sequence shown here is derived from an EMBL/GenBank/DDBJ whole genome shotgun (WGS) entry which is preliminary data.</text>
</comment>
<feature type="non-terminal residue" evidence="3">
    <location>
        <position position="190"/>
    </location>
</feature>
<feature type="non-terminal residue" evidence="3">
    <location>
        <position position="1"/>
    </location>
</feature>
<feature type="domain" description="Alpha-macroglobulin-like TED" evidence="2">
    <location>
        <begin position="8"/>
        <end position="76"/>
    </location>
</feature>
<dbReference type="Pfam" id="PF07677">
    <property type="entry name" value="A2M_recep"/>
    <property type="match status" value="1"/>
</dbReference>
<dbReference type="Gene3D" id="1.50.10.20">
    <property type="match status" value="1"/>
</dbReference>
<dbReference type="EMBL" id="AZIM01011840">
    <property type="protein sequence ID" value="ETE56833.1"/>
    <property type="molecule type" value="Genomic_DNA"/>
</dbReference>
<evidence type="ECO:0000259" key="2">
    <source>
        <dbReference type="Pfam" id="PF07678"/>
    </source>
</evidence>
<dbReference type="InterPro" id="IPR050473">
    <property type="entry name" value="A2M/Complement_sys"/>
</dbReference>
<evidence type="ECO:0000313" key="4">
    <source>
        <dbReference type="Proteomes" id="UP000018936"/>
    </source>
</evidence>
<dbReference type="InterPro" id="IPR009048">
    <property type="entry name" value="A-macroglobulin_rcpt-bd"/>
</dbReference>
<dbReference type="AlphaFoldDB" id="V8N589"/>
<evidence type="ECO:0008006" key="5">
    <source>
        <dbReference type="Google" id="ProtNLM"/>
    </source>
</evidence>
<dbReference type="GO" id="GO:0005615">
    <property type="term" value="C:extracellular space"/>
    <property type="evidence" value="ECO:0007669"/>
    <property type="project" value="InterPro"/>
</dbReference>
<dbReference type="InterPro" id="IPR008930">
    <property type="entry name" value="Terpenoid_cyclase/PrenylTrfase"/>
</dbReference>
<evidence type="ECO:0000259" key="1">
    <source>
        <dbReference type="Pfam" id="PF07677"/>
    </source>
</evidence>
<organism evidence="3 4">
    <name type="scientific">Ophiophagus hannah</name>
    <name type="common">King cobra</name>
    <name type="synonym">Naja hannah</name>
    <dbReference type="NCBI Taxonomy" id="8665"/>
    <lineage>
        <taxon>Eukaryota</taxon>
        <taxon>Metazoa</taxon>
        <taxon>Chordata</taxon>
        <taxon>Craniata</taxon>
        <taxon>Vertebrata</taxon>
        <taxon>Euteleostomi</taxon>
        <taxon>Lepidosauria</taxon>
        <taxon>Squamata</taxon>
        <taxon>Bifurcata</taxon>
        <taxon>Unidentata</taxon>
        <taxon>Episquamata</taxon>
        <taxon>Toxicofera</taxon>
        <taxon>Serpentes</taxon>
        <taxon>Colubroidea</taxon>
        <taxon>Elapidae</taxon>
        <taxon>Elapinae</taxon>
        <taxon>Ophiophagus</taxon>
    </lineage>
</organism>
<feature type="domain" description="Alpha-macroglobulin receptor-binding" evidence="1">
    <location>
        <begin position="144"/>
        <end position="183"/>
    </location>
</feature>